<keyword evidence="2" id="KW-0472">Membrane</keyword>
<evidence type="ECO:0000313" key="3">
    <source>
        <dbReference type="EMBL" id="MDG5978349.1"/>
    </source>
</evidence>
<evidence type="ECO:0000256" key="2">
    <source>
        <dbReference type="SAM" id="Phobius"/>
    </source>
</evidence>
<dbReference type="Gene3D" id="1.10.530.10">
    <property type="match status" value="1"/>
</dbReference>
<keyword evidence="3" id="KW-0378">Hydrolase</keyword>
<keyword evidence="4" id="KW-1185">Reference proteome</keyword>
<dbReference type="InterPro" id="IPR023346">
    <property type="entry name" value="Lysozyme-like_dom_sf"/>
</dbReference>
<accession>A0A9X4SCD0</accession>
<organism evidence="3 4">
    <name type="scientific">Hydrogenophaga taeniospiralis CCUG 15921</name>
    <dbReference type="NCBI Taxonomy" id="1281780"/>
    <lineage>
        <taxon>Bacteria</taxon>
        <taxon>Pseudomonadati</taxon>
        <taxon>Pseudomonadota</taxon>
        <taxon>Betaproteobacteria</taxon>
        <taxon>Burkholderiales</taxon>
        <taxon>Comamonadaceae</taxon>
        <taxon>Hydrogenophaga</taxon>
    </lineage>
</organism>
<gene>
    <name evidence="3" type="ORF">H010_24070</name>
</gene>
<keyword evidence="2" id="KW-1133">Transmembrane helix</keyword>
<evidence type="ECO:0000256" key="1">
    <source>
        <dbReference type="SAM" id="MobiDB-lite"/>
    </source>
</evidence>
<dbReference type="RefSeq" id="WP_218017388.1">
    <property type="nucleotide sequence ID" value="NZ_AOGK01000036.1"/>
</dbReference>
<feature type="compositionally biased region" description="Basic and acidic residues" evidence="1">
    <location>
        <begin position="1"/>
        <end position="12"/>
    </location>
</feature>
<sequence>MSVDPHPGHEETSTPTAQPPGFWDSPLRSRLALTAGAVVLMLLLLWWWRPLLLIPGTQPLVMSGGDPYLRALMRTISASESNVLRPYHVLHGKDYVWTLDVHPNRCESIGRGPNRGNCSTAAGRYQLLYSTWLELAARHHPQRTDDPLDATGLSFAPVYQDTVVHAWLSDARWGNLSAQLRAGRVQPVLRRLSGTWTSLGYGIENNSMSRELPRIYRELLKEELAQAAQDEAPGPKSNKAAQR</sequence>
<dbReference type="AlphaFoldDB" id="A0A9X4SCD0"/>
<reference evidence="3" key="1">
    <citation type="submission" date="2013-01" db="EMBL/GenBank/DDBJ databases">
        <title>Genome draft of Hydrogenophaga taeniospiralis 2K1.</title>
        <authorList>
            <person name="Gomila M."/>
            <person name="Lalucat J."/>
        </authorList>
    </citation>
    <scope>NUCLEOTIDE SEQUENCE</scope>
    <source>
        <strain evidence="3">CCUG 15921</strain>
    </source>
</reference>
<dbReference type="Proteomes" id="UP001152876">
    <property type="component" value="Unassembled WGS sequence"/>
</dbReference>
<evidence type="ECO:0000313" key="4">
    <source>
        <dbReference type="Proteomes" id="UP001152876"/>
    </source>
</evidence>
<dbReference type="GO" id="GO:0016787">
    <property type="term" value="F:hydrolase activity"/>
    <property type="evidence" value="ECO:0007669"/>
    <property type="project" value="UniProtKB-KW"/>
</dbReference>
<name>A0A9X4SCD0_9BURK</name>
<feature type="region of interest" description="Disordered" evidence="1">
    <location>
        <begin position="1"/>
        <end position="21"/>
    </location>
</feature>
<feature type="transmembrane region" description="Helical" evidence="2">
    <location>
        <begin position="31"/>
        <end position="48"/>
    </location>
</feature>
<dbReference type="EMBL" id="AOGK01000036">
    <property type="protein sequence ID" value="MDG5978349.1"/>
    <property type="molecule type" value="Genomic_DNA"/>
</dbReference>
<proteinExistence type="predicted"/>
<dbReference type="SUPFAM" id="SSF53955">
    <property type="entry name" value="Lysozyme-like"/>
    <property type="match status" value="1"/>
</dbReference>
<comment type="caution">
    <text evidence="3">The sequence shown here is derived from an EMBL/GenBank/DDBJ whole genome shotgun (WGS) entry which is preliminary data.</text>
</comment>
<protein>
    <submittedName>
        <fullName evidence="3">Glycoside hydrolase family protein</fullName>
    </submittedName>
</protein>
<keyword evidence="2" id="KW-0812">Transmembrane</keyword>